<comment type="caution">
    <text evidence="1">The sequence shown here is derived from an EMBL/GenBank/DDBJ whole genome shotgun (WGS) entry which is preliminary data.</text>
</comment>
<protein>
    <submittedName>
        <fullName evidence="1">Uncharacterized protein</fullName>
    </submittedName>
</protein>
<name>A0A8J5SUI0_ZIZPA</name>
<keyword evidence="2" id="KW-1185">Reference proteome</keyword>
<organism evidence="1 2">
    <name type="scientific">Zizania palustris</name>
    <name type="common">Northern wild rice</name>
    <dbReference type="NCBI Taxonomy" id="103762"/>
    <lineage>
        <taxon>Eukaryota</taxon>
        <taxon>Viridiplantae</taxon>
        <taxon>Streptophyta</taxon>
        <taxon>Embryophyta</taxon>
        <taxon>Tracheophyta</taxon>
        <taxon>Spermatophyta</taxon>
        <taxon>Magnoliopsida</taxon>
        <taxon>Liliopsida</taxon>
        <taxon>Poales</taxon>
        <taxon>Poaceae</taxon>
        <taxon>BOP clade</taxon>
        <taxon>Oryzoideae</taxon>
        <taxon>Oryzeae</taxon>
        <taxon>Zizaniinae</taxon>
        <taxon>Zizania</taxon>
    </lineage>
</organism>
<evidence type="ECO:0000313" key="2">
    <source>
        <dbReference type="Proteomes" id="UP000729402"/>
    </source>
</evidence>
<gene>
    <name evidence="1" type="ORF">GUJ93_ZPchr0006g42057</name>
</gene>
<proteinExistence type="predicted"/>
<dbReference type="AlphaFoldDB" id="A0A8J5SUI0"/>
<reference evidence="1" key="2">
    <citation type="submission" date="2021-02" db="EMBL/GenBank/DDBJ databases">
        <authorList>
            <person name="Kimball J.A."/>
            <person name="Haas M.W."/>
            <person name="Macchietto M."/>
            <person name="Kono T."/>
            <person name="Duquette J."/>
            <person name="Shao M."/>
        </authorList>
    </citation>
    <scope>NUCLEOTIDE SEQUENCE</scope>
    <source>
        <tissue evidence="1">Fresh leaf tissue</tissue>
    </source>
</reference>
<sequence length="75" mass="8537">MGHGGFASSDLLCPTVARRRWLAPPSLRRDHARRLRMPTRNYFAPHPPVRGCSAIDRQPEQQEETPKLHVLVKIG</sequence>
<dbReference type="EMBL" id="JAAALK010000283">
    <property type="protein sequence ID" value="KAG8073139.1"/>
    <property type="molecule type" value="Genomic_DNA"/>
</dbReference>
<accession>A0A8J5SUI0</accession>
<dbReference type="Proteomes" id="UP000729402">
    <property type="component" value="Unassembled WGS sequence"/>
</dbReference>
<reference evidence="1" key="1">
    <citation type="journal article" date="2021" name="bioRxiv">
        <title>Whole Genome Assembly and Annotation of Northern Wild Rice, Zizania palustris L., Supports a Whole Genome Duplication in the Zizania Genus.</title>
        <authorList>
            <person name="Haas M."/>
            <person name="Kono T."/>
            <person name="Macchietto M."/>
            <person name="Millas R."/>
            <person name="McGilp L."/>
            <person name="Shao M."/>
            <person name="Duquette J."/>
            <person name="Hirsch C.N."/>
            <person name="Kimball J."/>
        </authorList>
    </citation>
    <scope>NUCLEOTIDE SEQUENCE</scope>
    <source>
        <tissue evidence="1">Fresh leaf tissue</tissue>
    </source>
</reference>
<evidence type="ECO:0000313" key="1">
    <source>
        <dbReference type="EMBL" id="KAG8073139.1"/>
    </source>
</evidence>